<evidence type="ECO:0000313" key="2">
    <source>
        <dbReference type="EMBL" id="NXO02503.1"/>
    </source>
</evidence>
<comment type="caution">
    <text evidence="2">The sequence shown here is derived from an EMBL/GenBank/DDBJ whole genome shotgun (WGS) entry which is preliminary data.</text>
</comment>
<keyword evidence="1" id="KW-0175">Coiled coil</keyword>
<dbReference type="Proteomes" id="UP000565785">
    <property type="component" value="Unassembled WGS sequence"/>
</dbReference>
<organism evidence="2 3">
    <name type="scientific">Rhinopomastus cyanomelas</name>
    <name type="common">Common scimitarbill</name>
    <dbReference type="NCBI Taxonomy" id="113115"/>
    <lineage>
        <taxon>Eukaryota</taxon>
        <taxon>Metazoa</taxon>
        <taxon>Chordata</taxon>
        <taxon>Craniata</taxon>
        <taxon>Vertebrata</taxon>
        <taxon>Euteleostomi</taxon>
        <taxon>Archelosauria</taxon>
        <taxon>Archosauria</taxon>
        <taxon>Dinosauria</taxon>
        <taxon>Saurischia</taxon>
        <taxon>Theropoda</taxon>
        <taxon>Coelurosauria</taxon>
        <taxon>Aves</taxon>
        <taxon>Neognathae</taxon>
        <taxon>Neoaves</taxon>
        <taxon>Telluraves</taxon>
        <taxon>Coraciimorphae</taxon>
        <taxon>Bucerotiformes</taxon>
        <taxon>Rhinopomastidae</taxon>
        <taxon>Rhinopomastus</taxon>
    </lineage>
</organism>
<gene>
    <name evidence="2" type="primary">Tex9</name>
    <name evidence="2" type="ORF">RHICYA_R13067</name>
</gene>
<evidence type="ECO:0000313" key="3">
    <source>
        <dbReference type="Proteomes" id="UP000565785"/>
    </source>
</evidence>
<feature type="non-terminal residue" evidence="2">
    <location>
        <position position="148"/>
    </location>
</feature>
<dbReference type="AlphaFoldDB" id="A0A7L1NSD9"/>
<dbReference type="OrthoDB" id="269872at2759"/>
<keyword evidence="3" id="KW-1185">Reference proteome</keyword>
<feature type="coiled-coil region" evidence="1">
    <location>
        <begin position="85"/>
        <end position="119"/>
    </location>
</feature>
<proteinExistence type="predicted"/>
<dbReference type="EMBL" id="VXBP01008584">
    <property type="protein sequence ID" value="NXO02503.1"/>
    <property type="molecule type" value="Genomic_DNA"/>
</dbReference>
<accession>A0A7L1NSD9</accession>
<dbReference type="PANTHER" id="PTHR23313">
    <property type="entry name" value="TSEC1-RELATED"/>
    <property type="match status" value="1"/>
</dbReference>
<reference evidence="2 3" key="1">
    <citation type="submission" date="2019-09" db="EMBL/GenBank/DDBJ databases">
        <title>Bird 10,000 Genomes (B10K) Project - Family phase.</title>
        <authorList>
            <person name="Zhang G."/>
        </authorList>
    </citation>
    <scope>NUCLEOTIDE SEQUENCE [LARGE SCALE GENOMIC DNA]</scope>
    <source>
        <strain evidence="2">B10K-DU-002-35</strain>
        <tissue evidence="2">Muscle</tissue>
    </source>
</reference>
<protein>
    <submittedName>
        <fullName evidence="2">TEX9 protein</fullName>
    </submittedName>
</protein>
<name>A0A7L1NSD9_RHICY</name>
<sequence>SSKVRHLEVQSTDDIAVLEDCTDFPSAKTIQKLEAKLEKGGLPECLGDDSIPSPGSETVAEAQIRFLKTKLHAVQEELDSVVYECKKKDDENWNLKSQLKDIEEENDRLQQIISAQLSQVEKYKILSQEANEKSVGLQQKVIALEKVM</sequence>
<feature type="non-terminal residue" evidence="2">
    <location>
        <position position="1"/>
    </location>
</feature>
<dbReference type="PANTHER" id="PTHR23313:SF0">
    <property type="entry name" value="TESTIS-EXPRESSED PROTEIN 9"/>
    <property type="match status" value="1"/>
</dbReference>
<evidence type="ECO:0000256" key="1">
    <source>
        <dbReference type="SAM" id="Coils"/>
    </source>
</evidence>